<evidence type="ECO:0000313" key="4">
    <source>
        <dbReference type="Proteomes" id="UP000623687"/>
    </source>
</evidence>
<reference evidence="3" key="1">
    <citation type="submission" date="2019-07" db="EMBL/GenBank/DDBJ databases">
        <authorList>
            <person name="Palmer J.M."/>
        </authorList>
    </citation>
    <scope>NUCLEOTIDE SEQUENCE</scope>
    <source>
        <strain evidence="3">PC9</strain>
    </source>
</reference>
<keyword evidence="4" id="KW-1185">Reference proteome</keyword>
<protein>
    <recommendedName>
        <fullName evidence="2">Yippee domain-containing protein</fullName>
    </recommendedName>
</protein>
<dbReference type="VEuPathDB" id="FungiDB:PC9H_007902"/>
<dbReference type="RefSeq" id="XP_036631045.1">
    <property type="nucleotide sequence ID" value="XM_036777425.1"/>
</dbReference>
<feature type="compositionally biased region" description="Low complexity" evidence="1">
    <location>
        <begin position="7"/>
        <end position="26"/>
    </location>
</feature>
<dbReference type="PANTHER" id="PTHR13848">
    <property type="entry name" value="PROTEIN YIPPEE-LIKE CG15309-RELATED"/>
    <property type="match status" value="1"/>
</dbReference>
<feature type="region of interest" description="Disordered" evidence="1">
    <location>
        <begin position="1"/>
        <end position="36"/>
    </location>
</feature>
<dbReference type="AlphaFoldDB" id="A0A8H7DUP5"/>
<dbReference type="InterPro" id="IPR039058">
    <property type="entry name" value="Yippee_fam"/>
</dbReference>
<dbReference type="GeneID" id="59377720"/>
<dbReference type="Proteomes" id="UP000623687">
    <property type="component" value="Unassembled WGS sequence"/>
</dbReference>
<comment type="caution">
    <text evidence="3">The sequence shown here is derived from an EMBL/GenBank/DDBJ whole genome shotgun (WGS) entry which is preliminary data.</text>
</comment>
<dbReference type="InterPro" id="IPR034751">
    <property type="entry name" value="Yippee"/>
</dbReference>
<name>A0A8H7DUP5_PLEOS</name>
<evidence type="ECO:0000259" key="2">
    <source>
        <dbReference type="PROSITE" id="PS51792"/>
    </source>
</evidence>
<dbReference type="OrthoDB" id="6407410at2759"/>
<proteinExistence type="predicted"/>
<gene>
    <name evidence="3" type="ORF">PC9H_007902</name>
</gene>
<accession>A0A8H7DUP5</accession>
<organism evidence="3 4">
    <name type="scientific">Pleurotus ostreatus</name>
    <name type="common">Oyster mushroom</name>
    <name type="synonym">White-rot fungus</name>
    <dbReference type="NCBI Taxonomy" id="5322"/>
    <lineage>
        <taxon>Eukaryota</taxon>
        <taxon>Fungi</taxon>
        <taxon>Dikarya</taxon>
        <taxon>Basidiomycota</taxon>
        <taxon>Agaricomycotina</taxon>
        <taxon>Agaricomycetes</taxon>
        <taxon>Agaricomycetidae</taxon>
        <taxon>Agaricales</taxon>
        <taxon>Pleurotineae</taxon>
        <taxon>Pleurotaceae</taxon>
        <taxon>Pleurotus</taxon>
    </lineage>
</organism>
<feature type="domain" description="Yippee" evidence="2">
    <location>
        <begin position="39"/>
        <end position="143"/>
    </location>
</feature>
<dbReference type="EMBL" id="JACETU010000005">
    <property type="protein sequence ID" value="KAF7428673.1"/>
    <property type="molecule type" value="Genomic_DNA"/>
</dbReference>
<evidence type="ECO:0000313" key="3">
    <source>
        <dbReference type="EMBL" id="KAF7428673.1"/>
    </source>
</evidence>
<dbReference type="PROSITE" id="PS51792">
    <property type="entry name" value="YIPPEE"/>
    <property type="match status" value="1"/>
</dbReference>
<sequence>MDHHRQLSVSSIASSSTTSSTSSTESSPRRRRPLPLIPHPLSCKSCRSCITSVDVILPQAAIPNSRGFKGFAGKASLFSEVYHVTLSKPGVHLMSTGAHTMQEIVCSTCDAYLGWKIVKAHSRSERWKEGYNMLELEKLHGGKVEAQLVQAALRPRIRSDSDSDDSN</sequence>
<evidence type="ECO:0000256" key="1">
    <source>
        <dbReference type="SAM" id="MobiDB-lite"/>
    </source>
</evidence>